<dbReference type="OrthoDB" id="6260718at2759"/>
<feature type="compositionally biased region" description="Basic residues" evidence="1">
    <location>
        <begin position="221"/>
        <end position="238"/>
    </location>
</feature>
<gene>
    <name evidence="4" type="primary">LOC111363100</name>
</gene>
<reference evidence="4" key="1">
    <citation type="submission" date="2025-08" db="UniProtKB">
        <authorList>
            <consortium name="RefSeq"/>
        </authorList>
    </citation>
    <scope>IDENTIFICATION</scope>
    <source>
        <strain evidence="4">Ishihara</strain>
        <tissue evidence="4">Whole body</tissue>
    </source>
</reference>
<proteinExistence type="predicted"/>
<evidence type="ECO:0000313" key="4">
    <source>
        <dbReference type="RefSeq" id="XP_022835663.1"/>
    </source>
</evidence>
<keyword evidence="3" id="KW-1185">Reference proteome</keyword>
<dbReference type="InterPro" id="IPR055469">
    <property type="entry name" value="DUF7041"/>
</dbReference>
<dbReference type="PANTHER" id="PTHR33327">
    <property type="entry name" value="ENDONUCLEASE"/>
    <property type="match status" value="1"/>
</dbReference>
<feature type="domain" description="DUF7041" evidence="2">
    <location>
        <begin position="26"/>
        <end position="108"/>
    </location>
</feature>
<organism evidence="3 4">
    <name type="scientific">Spodoptera litura</name>
    <name type="common">Asian cotton leafworm</name>
    <dbReference type="NCBI Taxonomy" id="69820"/>
    <lineage>
        <taxon>Eukaryota</taxon>
        <taxon>Metazoa</taxon>
        <taxon>Ecdysozoa</taxon>
        <taxon>Arthropoda</taxon>
        <taxon>Hexapoda</taxon>
        <taxon>Insecta</taxon>
        <taxon>Pterygota</taxon>
        <taxon>Neoptera</taxon>
        <taxon>Endopterygota</taxon>
        <taxon>Lepidoptera</taxon>
        <taxon>Glossata</taxon>
        <taxon>Ditrysia</taxon>
        <taxon>Noctuoidea</taxon>
        <taxon>Noctuidae</taxon>
        <taxon>Amphipyrinae</taxon>
        <taxon>Spodoptera</taxon>
    </lineage>
</organism>
<evidence type="ECO:0000259" key="2">
    <source>
        <dbReference type="Pfam" id="PF23055"/>
    </source>
</evidence>
<accession>A0A9J7EV29</accession>
<protein>
    <submittedName>
        <fullName evidence="4">Uncharacterized protein LOC111363100</fullName>
    </submittedName>
</protein>
<dbReference type="KEGG" id="sliu:111363100"/>
<dbReference type="RefSeq" id="XP_022835663.1">
    <property type="nucleotide sequence ID" value="XM_022979895.1"/>
</dbReference>
<feature type="region of interest" description="Disordered" evidence="1">
    <location>
        <begin position="216"/>
        <end position="239"/>
    </location>
</feature>
<evidence type="ECO:0000313" key="3">
    <source>
        <dbReference type="Proteomes" id="UP000301870"/>
    </source>
</evidence>
<name>A0A9J7EV29_SPOLT</name>
<dbReference type="Proteomes" id="UP000301870">
    <property type="component" value="Unplaced"/>
</dbReference>
<dbReference type="AlphaFoldDB" id="A0A9J7EV29"/>
<dbReference type="PANTHER" id="PTHR33327:SF3">
    <property type="entry name" value="RNA-DIRECTED DNA POLYMERASE"/>
    <property type="match status" value="1"/>
</dbReference>
<sequence>MAEDKTACHAAAGGMTTESFRVGVRIPPFYPEKPELWFNQMEAQFMLANIRTDETKFFYVTGNLDSQYASEVEDIIAYPPTTGKYDKLKSELIKRLSASREKRVKQLLMHEELGDRKPSQFYRHLLNLAGPGVPEEFLRTIWTSRLPSSTQAIVAASQSKMCLVELAELADAIHDVVGVQIASTAAVTATSSTSGGNTNMEIAALTKQMEKLADKVERLSRSRGRSRSRISHRSKSKRSASNYQRSPFCWYHDKFGAKANKCIQPCDYKAENSRGGR</sequence>
<dbReference type="Pfam" id="PF23055">
    <property type="entry name" value="DUF7041"/>
    <property type="match status" value="1"/>
</dbReference>
<dbReference type="GeneID" id="111363100"/>
<evidence type="ECO:0000256" key="1">
    <source>
        <dbReference type="SAM" id="MobiDB-lite"/>
    </source>
</evidence>